<gene>
    <name evidence="1" type="ORF">GCM10022409_18690</name>
</gene>
<sequence>MRKLVLQTLTAGSLLATFLLTSASAFGRAGWGYAGALLLVLGTALGARAQSLDVAGGSLSPAATTVTAGRNSGTLSLQGVSGTVLMYQADTGVGFEYAGGPGRTYTFRDLRTTTRFRAVVQTAIDAVVTSSVAVVTVVEAVVEAPVAVVDSATERVNQLAIEKRRAGYAPAVSLKFSPLATQDPITSALLLGVEYRPSARYGVEGSYGQQFTGLRITTLGLLYGRYDFAYRKLKLEVRRYLVPRLKHKNQETYLGVQVFYTPQRYTRYADNYFHDLEYYTYDRNFVTKDVFGLGMKAGSVWHLGERWQIEAGLGLGGRYVTTQYDLLNERRVVNFLTKKQEPLNQIEEPGSKGSIDVELVFKVGYVFPFHRD</sequence>
<evidence type="ECO:0000313" key="2">
    <source>
        <dbReference type="Proteomes" id="UP001501469"/>
    </source>
</evidence>
<organism evidence="1 2">
    <name type="scientific">Hymenobacter glaciei</name>
    <dbReference type="NCBI Taxonomy" id="877209"/>
    <lineage>
        <taxon>Bacteria</taxon>
        <taxon>Pseudomonadati</taxon>
        <taxon>Bacteroidota</taxon>
        <taxon>Cytophagia</taxon>
        <taxon>Cytophagales</taxon>
        <taxon>Hymenobacteraceae</taxon>
        <taxon>Hymenobacter</taxon>
    </lineage>
</organism>
<comment type="caution">
    <text evidence="1">The sequence shown here is derived from an EMBL/GenBank/DDBJ whole genome shotgun (WGS) entry which is preliminary data.</text>
</comment>
<protein>
    <recommendedName>
        <fullName evidence="3">Outer membrane protein beta-barrel domain-containing protein</fullName>
    </recommendedName>
</protein>
<dbReference type="Proteomes" id="UP001501469">
    <property type="component" value="Unassembled WGS sequence"/>
</dbReference>
<dbReference type="EMBL" id="BAABDK010000016">
    <property type="protein sequence ID" value="GAA4034550.1"/>
    <property type="molecule type" value="Genomic_DNA"/>
</dbReference>
<accession>A0ABP7U1Q4</accession>
<keyword evidence="2" id="KW-1185">Reference proteome</keyword>
<evidence type="ECO:0000313" key="1">
    <source>
        <dbReference type="EMBL" id="GAA4034550.1"/>
    </source>
</evidence>
<name>A0ABP7U1Q4_9BACT</name>
<reference evidence="2" key="1">
    <citation type="journal article" date="2019" name="Int. J. Syst. Evol. Microbiol.">
        <title>The Global Catalogue of Microorganisms (GCM) 10K type strain sequencing project: providing services to taxonomists for standard genome sequencing and annotation.</title>
        <authorList>
            <consortium name="The Broad Institute Genomics Platform"/>
            <consortium name="The Broad Institute Genome Sequencing Center for Infectious Disease"/>
            <person name="Wu L."/>
            <person name="Ma J."/>
        </authorList>
    </citation>
    <scope>NUCLEOTIDE SEQUENCE [LARGE SCALE GENOMIC DNA]</scope>
    <source>
        <strain evidence="2">JCM 17225</strain>
    </source>
</reference>
<dbReference type="RefSeq" id="WP_345053299.1">
    <property type="nucleotide sequence ID" value="NZ_BAABDK010000016.1"/>
</dbReference>
<evidence type="ECO:0008006" key="3">
    <source>
        <dbReference type="Google" id="ProtNLM"/>
    </source>
</evidence>
<dbReference type="Pfam" id="PF12099">
    <property type="entry name" value="DUF3575"/>
    <property type="match status" value="1"/>
</dbReference>
<dbReference type="InterPro" id="IPR021958">
    <property type="entry name" value="DUF3575"/>
</dbReference>
<proteinExistence type="predicted"/>